<accession>A0ABV0BQL2</accession>
<dbReference type="Gene3D" id="1.10.10.60">
    <property type="entry name" value="Homeodomain-like"/>
    <property type="match status" value="2"/>
</dbReference>
<comment type="caution">
    <text evidence="5">The sequence shown here is derived from an EMBL/GenBank/DDBJ whole genome shotgun (WGS) entry which is preliminary data.</text>
</comment>
<protein>
    <submittedName>
        <fullName evidence="5">Helix-turn-helix domain-containing protein</fullName>
    </submittedName>
</protein>
<dbReference type="InterPro" id="IPR018062">
    <property type="entry name" value="HTH_AraC-typ_CS"/>
</dbReference>
<evidence type="ECO:0000256" key="3">
    <source>
        <dbReference type="ARBA" id="ARBA00023163"/>
    </source>
</evidence>
<dbReference type="SMART" id="SM00342">
    <property type="entry name" value="HTH_ARAC"/>
    <property type="match status" value="1"/>
</dbReference>
<name>A0ABV0BQL2_9SPHI</name>
<keyword evidence="6" id="KW-1185">Reference proteome</keyword>
<evidence type="ECO:0000259" key="4">
    <source>
        <dbReference type="PROSITE" id="PS01124"/>
    </source>
</evidence>
<organism evidence="5 6">
    <name type="scientific">Sphingobacterium kitahiroshimense</name>
    <dbReference type="NCBI Taxonomy" id="470446"/>
    <lineage>
        <taxon>Bacteria</taxon>
        <taxon>Pseudomonadati</taxon>
        <taxon>Bacteroidota</taxon>
        <taxon>Sphingobacteriia</taxon>
        <taxon>Sphingobacteriales</taxon>
        <taxon>Sphingobacteriaceae</taxon>
        <taxon>Sphingobacterium</taxon>
    </lineage>
</organism>
<evidence type="ECO:0000313" key="5">
    <source>
        <dbReference type="EMBL" id="MEN5377070.1"/>
    </source>
</evidence>
<dbReference type="EMBL" id="JBDJNQ010000002">
    <property type="protein sequence ID" value="MEN5377070.1"/>
    <property type="molecule type" value="Genomic_DNA"/>
</dbReference>
<dbReference type="PANTHER" id="PTHR46796">
    <property type="entry name" value="HTH-TYPE TRANSCRIPTIONAL ACTIVATOR RHAS-RELATED"/>
    <property type="match status" value="1"/>
</dbReference>
<sequence>MINNRLVNTLPFSSRHELSTLVENRRAFTLENLELNVFETYKASEKVALQFDDLVMINMIQGKKVMHLQQVDSFDYLPGQTMVLPAYSKMQIDFPEATFTDPTQCTALTISKSKIDGVINRLNECYPKEQHLADWKLDMNLFHLYNTPELTDLINKLFQTITGDNVLKDALADLAFNELVIRLLQTQSLLSLDIAKTKTNTVLQHIRNYIHANLSESITVEILEKQANMSKSSLFRLFKNELGITPIEYIIRTRMQQAKSLLRKTRSVKETCFSLGFNDVNYFVRLFKSRVGVTPGAYIIGE</sequence>
<dbReference type="InterPro" id="IPR009594">
    <property type="entry name" value="Tscrpt_reg_HTH_AraC_N"/>
</dbReference>
<dbReference type="RefSeq" id="WP_021190547.1">
    <property type="nucleotide sequence ID" value="NZ_JBDJLH010000003.1"/>
</dbReference>
<evidence type="ECO:0000256" key="1">
    <source>
        <dbReference type="ARBA" id="ARBA00023015"/>
    </source>
</evidence>
<dbReference type="InterPro" id="IPR018060">
    <property type="entry name" value="HTH_AraC"/>
</dbReference>
<dbReference type="InterPro" id="IPR050204">
    <property type="entry name" value="AraC_XylS_family_regulators"/>
</dbReference>
<dbReference type="Pfam" id="PF06719">
    <property type="entry name" value="AraC_N"/>
    <property type="match status" value="1"/>
</dbReference>
<proteinExistence type="predicted"/>
<dbReference type="InterPro" id="IPR009057">
    <property type="entry name" value="Homeodomain-like_sf"/>
</dbReference>
<evidence type="ECO:0000256" key="2">
    <source>
        <dbReference type="ARBA" id="ARBA00023125"/>
    </source>
</evidence>
<gene>
    <name evidence="5" type="ORF">ABE541_07340</name>
</gene>
<dbReference type="PROSITE" id="PS01124">
    <property type="entry name" value="HTH_ARAC_FAMILY_2"/>
    <property type="match status" value="1"/>
</dbReference>
<keyword evidence="1" id="KW-0805">Transcription regulation</keyword>
<keyword evidence="2" id="KW-0238">DNA-binding</keyword>
<keyword evidence="3" id="KW-0804">Transcription</keyword>
<evidence type="ECO:0000313" key="6">
    <source>
        <dbReference type="Proteomes" id="UP001409291"/>
    </source>
</evidence>
<dbReference type="Pfam" id="PF12833">
    <property type="entry name" value="HTH_18"/>
    <property type="match status" value="1"/>
</dbReference>
<dbReference type="Proteomes" id="UP001409291">
    <property type="component" value="Unassembled WGS sequence"/>
</dbReference>
<feature type="domain" description="HTH araC/xylS-type" evidence="4">
    <location>
        <begin position="204"/>
        <end position="301"/>
    </location>
</feature>
<reference evidence="5 6" key="1">
    <citation type="submission" date="2024-04" db="EMBL/GenBank/DDBJ databases">
        <title>WGS of bacteria from Torrens River.</title>
        <authorList>
            <person name="Wyrsch E.R."/>
            <person name="Drigo B."/>
        </authorList>
    </citation>
    <scope>NUCLEOTIDE SEQUENCE [LARGE SCALE GENOMIC DNA]</scope>
    <source>
        <strain evidence="5 6">TWI391</strain>
    </source>
</reference>
<dbReference type="PROSITE" id="PS00041">
    <property type="entry name" value="HTH_ARAC_FAMILY_1"/>
    <property type="match status" value="1"/>
</dbReference>
<dbReference type="SUPFAM" id="SSF46689">
    <property type="entry name" value="Homeodomain-like"/>
    <property type="match status" value="2"/>
</dbReference>